<dbReference type="WBParaSite" id="TCLT_0000134001-mRNA-1">
    <property type="protein sequence ID" value="TCLT_0000134001-mRNA-1"/>
    <property type="gene ID" value="TCLT_0000134001"/>
</dbReference>
<evidence type="ECO:0000256" key="13">
    <source>
        <dbReference type="SAM" id="MobiDB-lite"/>
    </source>
</evidence>
<keyword evidence="11" id="KW-0508">mRNA splicing</keyword>
<keyword evidence="8" id="KW-0810">Translation regulation</keyword>
<reference evidence="17" key="1">
    <citation type="submission" date="2016-04" db="UniProtKB">
        <authorList>
            <consortium name="WormBaseParasite"/>
        </authorList>
    </citation>
    <scope>IDENTIFICATION</scope>
</reference>
<dbReference type="OMA" id="RRTPMYP"/>
<evidence type="ECO:0000256" key="5">
    <source>
        <dbReference type="ARBA" id="ARBA00022490"/>
    </source>
</evidence>
<dbReference type="GO" id="GO:0006397">
    <property type="term" value="P:mRNA processing"/>
    <property type="evidence" value="ECO:0007669"/>
    <property type="project" value="UniProtKB-KW"/>
</dbReference>
<protein>
    <submittedName>
        <fullName evidence="17">Btz domain-containing protein</fullName>
    </submittedName>
</protein>
<feature type="region of interest" description="Disordered" evidence="13">
    <location>
        <begin position="185"/>
        <end position="251"/>
    </location>
</feature>
<reference evidence="15 16" key="2">
    <citation type="submission" date="2018-11" db="EMBL/GenBank/DDBJ databases">
        <authorList>
            <consortium name="Pathogen Informatics"/>
        </authorList>
    </citation>
    <scope>NUCLEOTIDE SEQUENCE [LARGE SCALE GENOMIC DNA]</scope>
</reference>
<proteinExistence type="inferred from homology"/>
<evidence type="ECO:0000256" key="2">
    <source>
        <dbReference type="ARBA" id="ARBA00004496"/>
    </source>
</evidence>
<comment type="similarity">
    <text evidence="3">Belongs to the CASC3 family.</text>
</comment>
<keyword evidence="7" id="KW-0509">mRNA transport</keyword>
<evidence type="ECO:0000256" key="8">
    <source>
        <dbReference type="ARBA" id="ARBA00022845"/>
    </source>
</evidence>
<evidence type="ECO:0000256" key="11">
    <source>
        <dbReference type="ARBA" id="ARBA00023187"/>
    </source>
</evidence>
<evidence type="ECO:0000256" key="3">
    <source>
        <dbReference type="ARBA" id="ARBA00009548"/>
    </source>
</evidence>
<evidence type="ECO:0000256" key="1">
    <source>
        <dbReference type="ARBA" id="ARBA00004123"/>
    </source>
</evidence>
<feature type="domain" description="Btz" evidence="14">
    <location>
        <begin position="155"/>
        <end position="265"/>
    </location>
</feature>
<evidence type="ECO:0000313" key="15">
    <source>
        <dbReference type="EMBL" id="VDM96726.1"/>
    </source>
</evidence>
<keyword evidence="10" id="KW-0866">Nonsense-mediated mRNA decay</keyword>
<dbReference type="OrthoDB" id="5833141at2759"/>
<keyword evidence="12" id="KW-0539">Nucleus</keyword>
<feature type="compositionally biased region" description="Basic residues" evidence="13">
    <location>
        <begin position="56"/>
        <end position="65"/>
    </location>
</feature>
<dbReference type="GO" id="GO:0035145">
    <property type="term" value="C:exon-exon junction complex"/>
    <property type="evidence" value="ECO:0007669"/>
    <property type="project" value="InterPro"/>
</dbReference>
<dbReference type="GO" id="GO:0006417">
    <property type="term" value="P:regulation of translation"/>
    <property type="evidence" value="ECO:0007669"/>
    <property type="project" value="UniProtKB-KW"/>
</dbReference>
<dbReference type="GO" id="GO:0005737">
    <property type="term" value="C:cytoplasm"/>
    <property type="evidence" value="ECO:0007669"/>
    <property type="project" value="UniProtKB-SubCell"/>
</dbReference>
<dbReference type="Pfam" id="PF09405">
    <property type="entry name" value="Btz"/>
    <property type="match status" value="1"/>
</dbReference>
<evidence type="ECO:0000256" key="6">
    <source>
        <dbReference type="ARBA" id="ARBA00022664"/>
    </source>
</evidence>
<keyword evidence="5" id="KW-0963">Cytoplasm</keyword>
<dbReference type="GO" id="GO:0000184">
    <property type="term" value="P:nuclear-transcribed mRNA catabolic process, nonsense-mediated decay"/>
    <property type="evidence" value="ECO:0007669"/>
    <property type="project" value="UniProtKB-KW"/>
</dbReference>
<evidence type="ECO:0000259" key="14">
    <source>
        <dbReference type="Pfam" id="PF09405"/>
    </source>
</evidence>
<evidence type="ECO:0000256" key="12">
    <source>
        <dbReference type="ARBA" id="ARBA00023242"/>
    </source>
</evidence>
<keyword evidence="4" id="KW-0813">Transport</keyword>
<evidence type="ECO:0000313" key="17">
    <source>
        <dbReference type="WBParaSite" id="TCLT_0000134001-mRNA-1"/>
    </source>
</evidence>
<keyword evidence="16" id="KW-1185">Reference proteome</keyword>
<dbReference type="GO" id="GO:0003729">
    <property type="term" value="F:mRNA binding"/>
    <property type="evidence" value="ECO:0007669"/>
    <property type="project" value="InterPro"/>
</dbReference>
<evidence type="ECO:0000256" key="10">
    <source>
        <dbReference type="ARBA" id="ARBA00023161"/>
    </source>
</evidence>
<organism evidence="17">
    <name type="scientific">Thelazia callipaeda</name>
    <name type="common">Oriental eyeworm</name>
    <name type="synonym">Parasitic nematode</name>
    <dbReference type="NCBI Taxonomy" id="103827"/>
    <lineage>
        <taxon>Eukaryota</taxon>
        <taxon>Metazoa</taxon>
        <taxon>Ecdysozoa</taxon>
        <taxon>Nematoda</taxon>
        <taxon>Chromadorea</taxon>
        <taxon>Rhabditida</taxon>
        <taxon>Spirurina</taxon>
        <taxon>Spiruromorpha</taxon>
        <taxon>Thelazioidea</taxon>
        <taxon>Thelaziidae</taxon>
        <taxon>Thelazia</taxon>
    </lineage>
</organism>
<feature type="region of interest" description="Disordered" evidence="13">
    <location>
        <begin position="1"/>
        <end position="65"/>
    </location>
</feature>
<feature type="compositionally biased region" description="Basic residues" evidence="13">
    <location>
        <begin position="21"/>
        <end position="39"/>
    </location>
</feature>
<keyword evidence="9" id="KW-0694">RNA-binding</keyword>
<dbReference type="AlphaFoldDB" id="A0A158RAZ8"/>
<dbReference type="InterPro" id="IPR018545">
    <property type="entry name" value="Btz_dom"/>
</dbReference>
<sequence>MAAKVRSSGMSGDKKSGRFSSSRRKERSYRKHTSRRTKSPRPFSDRSGKPASSARALHRLSPVRKAKPLPVNELDIVSLSEKEQQSRTGFFINKSRTERAHNRQRIGMTDKRGFWVMKNRMDYRRTPMYPQRRGIGGGDSAGQRTLYGRTSWQSYKNEESKKINEQEKPVMNLFDPCKVPTGRSYFTHDDRMAKPSRVSRSGNSSSGDKGWQSLPVGWRNVRKVRKNDNLIRGDSNHSSYDNNGGDKNPVDAMWKHDMFECAEDEPA</sequence>
<evidence type="ECO:0000256" key="4">
    <source>
        <dbReference type="ARBA" id="ARBA00022448"/>
    </source>
</evidence>
<dbReference type="GO" id="GO:0008380">
    <property type="term" value="P:RNA splicing"/>
    <property type="evidence" value="ECO:0007669"/>
    <property type="project" value="UniProtKB-KW"/>
</dbReference>
<feature type="compositionally biased region" description="Low complexity" evidence="13">
    <location>
        <begin position="196"/>
        <end position="207"/>
    </location>
</feature>
<feature type="compositionally biased region" description="Basic and acidic residues" evidence="13">
    <location>
        <begin position="226"/>
        <end position="235"/>
    </location>
</feature>
<dbReference type="Proteomes" id="UP000276776">
    <property type="component" value="Unassembled WGS sequence"/>
</dbReference>
<gene>
    <name evidence="15" type="ORF">TCLT_LOCUS1341</name>
</gene>
<comment type="subcellular location">
    <subcellularLocation>
        <location evidence="2">Cytoplasm</location>
    </subcellularLocation>
    <subcellularLocation>
        <location evidence="1">Nucleus</location>
    </subcellularLocation>
</comment>
<keyword evidence="6" id="KW-0507">mRNA processing</keyword>
<evidence type="ECO:0000256" key="9">
    <source>
        <dbReference type="ARBA" id="ARBA00022884"/>
    </source>
</evidence>
<evidence type="ECO:0000313" key="16">
    <source>
        <dbReference type="Proteomes" id="UP000276776"/>
    </source>
</evidence>
<name>A0A158RAZ8_THECL</name>
<dbReference type="GO" id="GO:0051028">
    <property type="term" value="P:mRNA transport"/>
    <property type="evidence" value="ECO:0007669"/>
    <property type="project" value="UniProtKB-KW"/>
</dbReference>
<evidence type="ECO:0000256" key="7">
    <source>
        <dbReference type="ARBA" id="ARBA00022816"/>
    </source>
</evidence>
<accession>A0A158RAZ8</accession>
<dbReference type="EMBL" id="UYYF01000162">
    <property type="protein sequence ID" value="VDM96726.1"/>
    <property type="molecule type" value="Genomic_DNA"/>
</dbReference>